<reference evidence="1 3" key="2">
    <citation type="journal article" date="2019" name="PLoS Negl. Trop. Dis.">
        <title>Revisiting the worldwide diversity of Leptospira species in the environment.</title>
        <authorList>
            <person name="Vincent A.T."/>
            <person name="Schiettekatte O."/>
            <person name="Bourhy P."/>
            <person name="Veyrier F.J."/>
            <person name="Picardeau M."/>
        </authorList>
    </citation>
    <scope>NUCLEOTIDE SEQUENCE [LARGE SCALE GENOMIC DNA]</scope>
    <source>
        <strain evidence="1 3">201800280</strain>
        <strain evidence="2">201800281</strain>
    </source>
</reference>
<protein>
    <recommendedName>
        <fullName evidence="5">SH3 domain-containing protein</fullName>
    </recommendedName>
</protein>
<proteinExistence type="predicted"/>
<reference evidence="2" key="1">
    <citation type="submission" date="2018-10" db="EMBL/GenBank/DDBJ databases">
        <authorList>
            <person name="Vincent A.T."/>
            <person name="Schiettekatte O."/>
            <person name="Bourhy P."/>
            <person name="Veyrier F.J."/>
            <person name="Picardeau M."/>
        </authorList>
    </citation>
    <scope>NUCLEOTIDE SEQUENCE</scope>
    <source>
        <strain evidence="2">201800281</strain>
    </source>
</reference>
<dbReference type="AlphaFoldDB" id="A0A4V3JLC9"/>
<dbReference type="Proteomes" id="UP000297394">
    <property type="component" value="Unassembled WGS sequence"/>
</dbReference>
<dbReference type="Proteomes" id="UP000297918">
    <property type="component" value="Unassembled WGS sequence"/>
</dbReference>
<dbReference type="EMBL" id="RQFL01000022">
    <property type="protein sequence ID" value="TGK92196.1"/>
    <property type="molecule type" value="Genomic_DNA"/>
</dbReference>
<evidence type="ECO:0000313" key="2">
    <source>
        <dbReference type="EMBL" id="TGK92196.1"/>
    </source>
</evidence>
<organism evidence="1 3">
    <name type="scientific">Leptospira bourretii</name>
    <dbReference type="NCBI Taxonomy" id="2484962"/>
    <lineage>
        <taxon>Bacteria</taxon>
        <taxon>Pseudomonadati</taxon>
        <taxon>Spirochaetota</taxon>
        <taxon>Spirochaetia</taxon>
        <taxon>Leptospirales</taxon>
        <taxon>Leptospiraceae</taxon>
        <taxon>Leptospira</taxon>
    </lineage>
</organism>
<keyword evidence="4" id="KW-1185">Reference proteome</keyword>
<evidence type="ECO:0008006" key="5">
    <source>
        <dbReference type="Google" id="ProtNLM"/>
    </source>
</evidence>
<accession>A0A4V3JLC9</accession>
<evidence type="ECO:0000313" key="1">
    <source>
        <dbReference type="EMBL" id="TGK89973.1"/>
    </source>
</evidence>
<name>A0A4V3JLC9_9LEPT</name>
<dbReference type="OrthoDB" id="345445at2"/>
<evidence type="ECO:0000313" key="3">
    <source>
        <dbReference type="Proteomes" id="UP000297394"/>
    </source>
</evidence>
<evidence type="ECO:0000313" key="4">
    <source>
        <dbReference type="Proteomes" id="UP000297918"/>
    </source>
</evidence>
<dbReference type="RefSeq" id="WP_135747760.1">
    <property type="nucleotide sequence ID" value="NZ_RQFL01000022.1"/>
</dbReference>
<comment type="caution">
    <text evidence="1">The sequence shown here is derived from an EMBL/GenBank/DDBJ whole genome shotgun (WGS) entry which is preliminary data.</text>
</comment>
<sequence length="266" mass="30824">MKNIFYSIFLLILTCQTSDNSKNGIDEKFETQFTNADILNIRKTPSLSSEIINQIPFGSKISTSNKNIQESYAERIHSWHFVKEANGFVLDYFLQKNDIFPSIKKMELKSSYSYNQCNPYGIGIYKTIALQNNKTYYTDEFIDFDLGTKKIFNGNYQIKNDSISINLEEIETQSISYSDGIAKISEKNIPKEKKTNNIVLFWKDSIKGFITDNQEKYLDSTNYNVDLKKCIFTNKRCKHYDPFAADCSEKFAKSGICDQIGYFCKR</sequence>
<dbReference type="Gene3D" id="2.30.30.40">
    <property type="entry name" value="SH3 Domains"/>
    <property type="match status" value="1"/>
</dbReference>
<gene>
    <name evidence="1" type="ORF">EHQ23_02330</name>
    <name evidence="2" type="ORF">EHQ26_09475</name>
</gene>
<dbReference type="EMBL" id="RQFM01000007">
    <property type="protein sequence ID" value="TGK89973.1"/>
    <property type="molecule type" value="Genomic_DNA"/>
</dbReference>